<dbReference type="AlphaFoldDB" id="A0A2S5ZW81"/>
<sequence length="142" mass="16351">MNGFQPTRYPTDPRSPQVAGVLACIRIEGGRVRYLEADLIDWLRHLEQHGGSYTRTSAQVRTIDECLQAFERQWAVNRRKGTVRRNSKHREKVKLKLTDKMSATFEMFACQDAIKLETELPTSPISSICRRRWRIAITSSSA</sequence>
<accession>A0A2S5ZW81</accession>
<evidence type="ECO:0000313" key="1">
    <source>
        <dbReference type="EMBL" id="PPJ21824.1"/>
    </source>
</evidence>
<comment type="caution">
    <text evidence="1">The sequence shown here is derived from an EMBL/GenBank/DDBJ whole genome shotgun (WGS) entry which is preliminary data.</text>
</comment>
<name>A0A2S5ZW81_9NOCA</name>
<keyword evidence="2" id="KW-1185">Reference proteome</keyword>
<reference evidence="1 2" key="1">
    <citation type="submission" date="2018-02" db="EMBL/GenBank/DDBJ databases">
        <title>8 Nocardia nova and 1 Nocardia cyriacigeorgica strain used for evolution to TMP-SMX.</title>
        <authorList>
            <person name="Mehta H."/>
            <person name="Weng J."/>
            <person name="Shamoo Y."/>
        </authorList>
    </citation>
    <scope>NUCLEOTIDE SEQUENCE [LARGE SCALE GENOMIC DNA]</scope>
    <source>
        <strain evidence="1 2">BAA2227</strain>
    </source>
</reference>
<gene>
    <name evidence="1" type="ORF">C5F51_33040</name>
</gene>
<organism evidence="1 2">
    <name type="scientific">Nocardia nova</name>
    <dbReference type="NCBI Taxonomy" id="37330"/>
    <lineage>
        <taxon>Bacteria</taxon>
        <taxon>Bacillati</taxon>
        <taxon>Actinomycetota</taxon>
        <taxon>Actinomycetes</taxon>
        <taxon>Mycobacteriales</taxon>
        <taxon>Nocardiaceae</taxon>
        <taxon>Nocardia</taxon>
    </lineage>
</organism>
<protein>
    <submittedName>
        <fullName evidence="1">Uncharacterized protein</fullName>
    </submittedName>
</protein>
<proteinExistence type="predicted"/>
<dbReference type="EMBL" id="PSZD01000034">
    <property type="protein sequence ID" value="PPJ21824.1"/>
    <property type="molecule type" value="Genomic_DNA"/>
</dbReference>
<dbReference type="Proteomes" id="UP000238356">
    <property type="component" value="Unassembled WGS sequence"/>
</dbReference>
<evidence type="ECO:0000313" key="2">
    <source>
        <dbReference type="Proteomes" id="UP000238356"/>
    </source>
</evidence>